<dbReference type="EMBL" id="CP060436">
    <property type="protein sequence ID" value="QPM91231.1"/>
    <property type="molecule type" value="Genomic_DNA"/>
</dbReference>
<dbReference type="SUPFAM" id="SSF53474">
    <property type="entry name" value="alpha/beta-Hydrolases"/>
    <property type="match status" value="1"/>
</dbReference>
<dbReference type="Proteomes" id="UP000283786">
    <property type="component" value="Chromosome"/>
</dbReference>
<keyword evidence="3" id="KW-1185">Reference proteome</keyword>
<evidence type="ECO:0000259" key="1">
    <source>
        <dbReference type="Pfam" id="PF09994"/>
    </source>
</evidence>
<reference evidence="2 3" key="1">
    <citation type="submission" date="2020-08" db="EMBL/GenBank/DDBJ databases">
        <title>Genome sequence of Rhodobacteraceae bacterium Lw-13e.</title>
        <authorList>
            <person name="Poehlein A."/>
            <person name="Wolter L."/>
            <person name="Daniel R."/>
            <person name="Brinkhoff T."/>
        </authorList>
    </citation>
    <scope>NUCLEOTIDE SEQUENCE [LARGE SCALE GENOMIC DNA]</scope>
    <source>
        <strain evidence="2 3">Lw-13e</strain>
    </source>
</reference>
<evidence type="ECO:0000313" key="3">
    <source>
        <dbReference type="Proteomes" id="UP000283786"/>
    </source>
</evidence>
<dbReference type="OrthoDB" id="4378831at2"/>
<dbReference type="PANTHER" id="PTHR33840">
    <property type="match status" value="1"/>
</dbReference>
<protein>
    <recommendedName>
        <fullName evidence="1">T6SS Phospholipase effector Tle1-like catalytic domain-containing protein</fullName>
    </recommendedName>
</protein>
<dbReference type="KEGG" id="palw:PSAL_024820"/>
<dbReference type="RefSeq" id="WP_119840952.1">
    <property type="nucleotide sequence ID" value="NZ_CP060436.1"/>
</dbReference>
<dbReference type="AlphaFoldDB" id="A0A418SAT8"/>
<organism evidence="2 3">
    <name type="scientific">Pseudooceanicola algae</name>
    <dbReference type="NCBI Taxonomy" id="1537215"/>
    <lineage>
        <taxon>Bacteria</taxon>
        <taxon>Pseudomonadati</taxon>
        <taxon>Pseudomonadota</taxon>
        <taxon>Alphaproteobacteria</taxon>
        <taxon>Rhodobacterales</taxon>
        <taxon>Paracoccaceae</taxon>
        <taxon>Pseudooceanicola</taxon>
    </lineage>
</organism>
<evidence type="ECO:0000313" key="2">
    <source>
        <dbReference type="EMBL" id="QPM91231.1"/>
    </source>
</evidence>
<name>A0A418SAT8_9RHOB</name>
<dbReference type="PANTHER" id="PTHR33840:SF1">
    <property type="entry name" value="TLE1 PHOSPHOLIPASE DOMAIN-CONTAINING PROTEIN"/>
    <property type="match status" value="1"/>
</dbReference>
<dbReference type="Pfam" id="PF09994">
    <property type="entry name" value="T6SS_Tle1-like_cat"/>
    <property type="match status" value="1"/>
</dbReference>
<dbReference type="InterPro" id="IPR018712">
    <property type="entry name" value="Tle1-like_cat"/>
</dbReference>
<gene>
    <name evidence="2" type="ORF">PSAL_024820</name>
</gene>
<dbReference type="InterPro" id="IPR029058">
    <property type="entry name" value="AB_hydrolase_fold"/>
</dbReference>
<sequence length="406" mass="44826">MAKDIVILLDGTSNEIARKRSNVLRLYGCLAKGDSQVVWYDPGVGTFGDANAWSRVRRKISEVWGMATGHGMDQNVKEAYRFLCETYEHGEKDADGNRDSDRIWIFGFSRGAYAARVLAGFVHAFGLIRPVQFNLLDYAYRAYKAIGERSGDAAFAEIRLHERALQPQRVSIEGMGLMDTVASVIEPGRFGPRLASHAYSNNNPSVRALRHAVAIDERRCMYHARLWGEEREYRKPFAPPGSGEPQDVKELWFAGVHGDIGGGYPEAESQLGKLPLDWLIRETAALGLAFNTRTVNAIVLGTGEDSKYVPPVAGADQHVSLSWPWWILEVFPSFGRDAATPGRRVLGMTFPLGAYRPIPDGAAFHPSVAERMRQRPEYRPPNLPGDLGAASVPAEEVVQDEGVSVG</sequence>
<accession>A0A418SAT8</accession>
<feature type="domain" description="T6SS Phospholipase effector Tle1-like catalytic" evidence="1">
    <location>
        <begin position="3"/>
        <end position="282"/>
    </location>
</feature>
<proteinExistence type="predicted"/>